<keyword evidence="4" id="KW-0539">Nucleus</keyword>
<keyword evidence="2" id="KW-0238">DNA-binding</keyword>
<dbReference type="AlphaFoldDB" id="A0A8S9H7Q2"/>
<dbReference type="PANTHER" id="PTHR31744:SF104">
    <property type="entry name" value="NAC DOMAIN-CONTAINING PROTEIN 100"/>
    <property type="match status" value="1"/>
</dbReference>
<evidence type="ECO:0000256" key="2">
    <source>
        <dbReference type="ARBA" id="ARBA00023125"/>
    </source>
</evidence>
<dbReference type="Gene3D" id="2.170.150.80">
    <property type="entry name" value="NAC domain"/>
    <property type="match status" value="1"/>
</dbReference>
<evidence type="ECO:0000256" key="5">
    <source>
        <dbReference type="SAM" id="MobiDB-lite"/>
    </source>
</evidence>
<evidence type="ECO:0000313" key="8">
    <source>
        <dbReference type="Proteomes" id="UP000712281"/>
    </source>
</evidence>
<protein>
    <recommendedName>
        <fullName evidence="6">NAC domain-containing protein</fullName>
    </recommendedName>
</protein>
<name>A0A8S9H7Q2_BRACR</name>
<feature type="domain" description="NAC" evidence="6">
    <location>
        <begin position="16"/>
        <end position="182"/>
    </location>
</feature>
<keyword evidence="1" id="KW-0805">Transcription regulation</keyword>
<evidence type="ECO:0000313" key="7">
    <source>
        <dbReference type="EMBL" id="KAF2553859.1"/>
    </source>
</evidence>
<feature type="region of interest" description="Disordered" evidence="5">
    <location>
        <begin position="210"/>
        <end position="237"/>
    </location>
</feature>
<proteinExistence type="predicted"/>
<keyword evidence="3" id="KW-0804">Transcription</keyword>
<dbReference type="GO" id="GO:0003677">
    <property type="term" value="F:DNA binding"/>
    <property type="evidence" value="ECO:0007669"/>
    <property type="project" value="UniProtKB-KW"/>
</dbReference>
<evidence type="ECO:0000259" key="6">
    <source>
        <dbReference type="PROSITE" id="PS51005"/>
    </source>
</evidence>
<dbReference type="PROSITE" id="PS51005">
    <property type="entry name" value="NAC"/>
    <property type="match status" value="1"/>
</dbReference>
<sequence length="237" mass="26612">METFCGFQKEEEQMDLPPGFRFHPTDEELISHYLHKKVLDISFSAKAIGEVDLNKSEPWELPWMAKMGEKEWVFQKSAGGKKIPISSLIRIGSLGTDFSPSLMPSLTDASPFNDKTKTEPVYVPCFSNQTDQAQGNPLNCFSSPDIFHRIPLYQTQSLQVSGNLQSPILGQEHSVLHAMIDNNRRQSLKGMSVSQETAVSTDMNTDISSDFEYGKRRAQEDPSSSAGPVDLEPFWNY</sequence>
<evidence type="ECO:0000256" key="3">
    <source>
        <dbReference type="ARBA" id="ARBA00023163"/>
    </source>
</evidence>
<evidence type="ECO:0000256" key="1">
    <source>
        <dbReference type="ARBA" id="ARBA00023015"/>
    </source>
</evidence>
<dbReference type="EMBL" id="QGKW02001988">
    <property type="protein sequence ID" value="KAF2553859.1"/>
    <property type="molecule type" value="Genomic_DNA"/>
</dbReference>
<comment type="caution">
    <text evidence="7">The sequence shown here is derived from an EMBL/GenBank/DDBJ whole genome shotgun (WGS) entry which is preliminary data.</text>
</comment>
<gene>
    <name evidence="7" type="ORF">F2Q68_00036882</name>
</gene>
<dbReference type="Proteomes" id="UP000712281">
    <property type="component" value="Unassembled WGS sequence"/>
</dbReference>
<accession>A0A8S9H7Q2</accession>
<reference evidence="7" key="1">
    <citation type="submission" date="2019-12" db="EMBL/GenBank/DDBJ databases">
        <title>Genome sequencing and annotation of Brassica cretica.</title>
        <authorList>
            <person name="Studholme D.J."/>
            <person name="Sarris P.F."/>
        </authorList>
    </citation>
    <scope>NUCLEOTIDE SEQUENCE</scope>
    <source>
        <strain evidence="7">PFS-001/15</strain>
        <tissue evidence="7">Leaf</tissue>
    </source>
</reference>
<dbReference type="Pfam" id="PF02365">
    <property type="entry name" value="NAM"/>
    <property type="match status" value="1"/>
</dbReference>
<organism evidence="7 8">
    <name type="scientific">Brassica cretica</name>
    <name type="common">Mustard</name>
    <dbReference type="NCBI Taxonomy" id="69181"/>
    <lineage>
        <taxon>Eukaryota</taxon>
        <taxon>Viridiplantae</taxon>
        <taxon>Streptophyta</taxon>
        <taxon>Embryophyta</taxon>
        <taxon>Tracheophyta</taxon>
        <taxon>Spermatophyta</taxon>
        <taxon>Magnoliopsida</taxon>
        <taxon>eudicotyledons</taxon>
        <taxon>Gunneridae</taxon>
        <taxon>Pentapetalae</taxon>
        <taxon>rosids</taxon>
        <taxon>malvids</taxon>
        <taxon>Brassicales</taxon>
        <taxon>Brassicaceae</taxon>
        <taxon>Brassiceae</taxon>
        <taxon>Brassica</taxon>
    </lineage>
</organism>
<dbReference type="GO" id="GO:0006355">
    <property type="term" value="P:regulation of DNA-templated transcription"/>
    <property type="evidence" value="ECO:0007669"/>
    <property type="project" value="InterPro"/>
</dbReference>
<dbReference type="SUPFAM" id="SSF101941">
    <property type="entry name" value="NAC domain"/>
    <property type="match status" value="1"/>
</dbReference>
<evidence type="ECO:0000256" key="4">
    <source>
        <dbReference type="ARBA" id="ARBA00023242"/>
    </source>
</evidence>
<dbReference type="InterPro" id="IPR036093">
    <property type="entry name" value="NAC_dom_sf"/>
</dbReference>
<dbReference type="InterPro" id="IPR003441">
    <property type="entry name" value="NAC-dom"/>
</dbReference>
<dbReference type="PANTHER" id="PTHR31744">
    <property type="entry name" value="PROTEIN CUP-SHAPED COTYLEDON 2-RELATED"/>
    <property type="match status" value="1"/>
</dbReference>